<reference evidence="1 2" key="1">
    <citation type="submission" date="2019-05" db="EMBL/GenBank/DDBJ databases">
        <title>Another draft genome of Portunus trituberculatus and its Hox gene families provides insights of decapod evolution.</title>
        <authorList>
            <person name="Jeong J.-H."/>
            <person name="Song I."/>
            <person name="Kim S."/>
            <person name="Choi T."/>
            <person name="Kim D."/>
            <person name="Ryu S."/>
            <person name="Kim W."/>
        </authorList>
    </citation>
    <scope>NUCLEOTIDE SEQUENCE [LARGE SCALE GENOMIC DNA]</scope>
    <source>
        <tissue evidence="1">Muscle</tissue>
    </source>
</reference>
<gene>
    <name evidence="1" type="ORF">E2C01_091135</name>
</gene>
<evidence type="ECO:0000313" key="2">
    <source>
        <dbReference type="Proteomes" id="UP000324222"/>
    </source>
</evidence>
<proteinExistence type="predicted"/>
<dbReference type="AlphaFoldDB" id="A0A5B7JRZ5"/>
<protein>
    <submittedName>
        <fullName evidence="1">Uncharacterized protein</fullName>
    </submittedName>
</protein>
<dbReference type="EMBL" id="VSRR010103936">
    <property type="protein sequence ID" value="MPC95907.1"/>
    <property type="molecule type" value="Genomic_DNA"/>
</dbReference>
<comment type="caution">
    <text evidence="1">The sequence shown here is derived from an EMBL/GenBank/DDBJ whole genome shotgun (WGS) entry which is preliminary data.</text>
</comment>
<keyword evidence="2" id="KW-1185">Reference proteome</keyword>
<dbReference type="Proteomes" id="UP000324222">
    <property type="component" value="Unassembled WGS sequence"/>
</dbReference>
<organism evidence="1 2">
    <name type="scientific">Portunus trituberculatus</name>
    <name type="common">Swimming crab</name>
    <name type="synonym">Neptunus trituberculatus</name>
    <dbReference type="NCBI Taxonomy" id="210409"/>
    <lineage>
        <taxon>Eukaryota</taxon>
        <taxon>Metazoa</taxon>
        <taxon>Ecdysozoa</taxon>
        <taxon>Arthropoda</taxon>
        <taxon>Crustacea</taxon>
        <taxon>Multicrustacea</taxon>
        <taxon>Malacostraca</taxon>
        <taxon>Eumalacostraca</taxon>
        <taxon>Eucarida</taxon>
        <taxon>Decapoda</taxon>
        <taxon>Pleocyemata</taxon>
        <taxon>Brachyura</taxon>
        <taxon>Eubrachyura</taxon>
        <taxon>Portunoidea</taxon>
        <taxon>Portunidae</taxon>
        <taxon>Portuninae</taxon>
        <taxon>Portunus</taxon>
    </lineage>
</organism>
<sequence length="82" mass="8652">MTPGAALGARMGGWLGRAGSAACFLPCPVSSCVLPCPAATCYLSLVPVCRAPIQYSSPMFSSPARQTSFQWPQRTLPLPPRL</sequence>
<evidence type="ECO:0000313" key="1">
    <source>
        <dbReference type="EMBL" id="MPC95907.1"/>
    </source>
</evidence>
<accession>A0A5B7JRZ5</accession>
<name>A0A5B7JRZ5_PORTR</name>